<dbReference type="KEGG" id="pgri:PgNI_04448"/>
<dbReference type="RefSeq" id="XP_030984220.1">
    <property type="nucleotide sequence ID" value="XM_031124493.1"/>
</dbReference>
<sequence>MGIGAGFHMVPALGNHAKKHERWLLFISAVKKTYEENDRVRIEAKSSTFTRASTHCFRSRTTSRSIARQHFDAQIVWWDESSDQYGLYDWREVHESIKTYDDVNINRPRCEQSP</sequence>
<reference evidence="2" key="3">
    <citation type="submission" date="2025-08" db="UniProtKB">
        <authorList>
            <consortium name="RefSeq"/>
        </authorList>
    </citation>
    <scope>IDENTIFICATION</scope>
    <source>
        <strain evidence="2">NI907</strain>
    </source>
</reference>
<reference evidence="2" key="2">
    <citation type="submission" date="2019-10" db="EMBL/GenBank/DDBJ databases">
        <authorList>
            <consortium name="NCBI Genome Project"/>
        </authorList>
    </citation>
    <scope>NUCLEOTIDE SEQUENCE</scope>
    <source>
        <strain evidence="2">NI907</strain>
    </source>
</reference>
<dbReference type="AlphaFoldDB" id="A0A6P8BAM2"/>
<gene>
    <name evidence="2" type="ORF">PgNI_04448</name>
</gene>
<evidence type="ECO:0000313" key="2">
    <source>
        <dbReference type="RefSeq" id="XP_030984220.1"/>
    </source>
</evidence>
<proteinExistence type="predicted"/>
<accession>A0A6P8BAM2</accession>
<keyword evidence="1" id="KW-1185">Reference proteome</keyword>
<dbReference type="Proteomes" id="UP000515153">
    <property type="component" value="Unplaced"/>
</dbReference>
<protein>
    <submittedName>
        <fullName evidence="2">Uncharacterized protein</fullName>
    </submittedName>
</protein>
<name>A0A6P8BAM2_PYRGI</name>
<reference evidence="2" key="1">
    <citation type="journal article" date="2019" name="Mol. Biol. Evol.">
        <title>Blast fungal genomes show frequent chromosomal changes, gene gains and losses, and effector gene turnover.</title>
        <authorList>
            <person name="Gomez Luciano L.B."/>
            <person name="Jason Tsai I."/>
            <person name="Chuma I."/>
            <person name="Tosa Y."/>
            <person name="Chen Y.H."/>
            <person name="Li J.Y."/>
            <person name="Li M.Y."/>
            <person name="Jade Lu M.Y."/>
            <person name="Nakayashiki H."/>
            <person name="Li W.H."/>
        </authorList>
    </citation>
    <scope>NUCLEOTIDE SEQUENCE</scope>
    <source>
        <strain evidence="2">NI907</strain>
    </source>
</reference>
<organism evidence="1 2">
    <name type="scientific">Pyricularia grisea</name>
    <name type="common">Crabgrass-specific blast fungus</name>
    <name type="synonym">Magnaporthe grisea</name>
    <dbReference type="NCBI Taxonomy" id="148305"/>
    <lineage>
        <taxon>Eukaryota</taxon>
        <taxon>Fungi</taxon>
        <taxon>Dikarya</taxon>
        <taxon>Ascomycota</taxon>
        <taxon>Pezizomycotina</taxon>
        <taxon>Sordariomycetes</taxon>
        <taxon>Sordariomycetidae</taxon>
        <taxon>Magnaporthales</taxon>
        <taxon>Pyriculariaceae</taxon>
        <taxon>Pyricularia</taxon>
    </lineage>
</organism>
<dbReference type="GeneID" id="41959402"/>
<evidence type="ECO:0000313" key="1">
    <source>
        <dbReference type="Proteomes" id="UP000515153"/>
    </source>
</evidence>